<protein>
    <submittedName>
        <fullName evidence="4">Rubrerythrin</fullName>
    </submittedName>
</protein>
<dbReference type="GO" id="GO:0046872">
    <property type="term" value="F:metal ion binding"/>
    <property type="evidence" value="ECO:0007669"/>
    <property type="project" value="InterPro"/>
</dbReference>
<dbReference type="GO" id="GO:0016491">
    <property type="term" value="F:oxidoreductase activity"/>
    <property type="evidence" value="ECO:0007669"/>
    <property type="project" value="InterPro"/>
</dbReference>
<dbReference type="CDD" id="cd00657">
    <property type="entry name" value="Ferritin_like"/>
    <property type="match status" value="1"/>
</dbReference>
<dbReference type="EMBL" id="QZAB01000244">
    <property type="protein sequence ID" value="RQD86980.1"/>
    <property type="molecule type" value="Genomic_DNA"/>
</dbReference>
<dbReference type="PANTHER" id="PTHR37165:SF1">
    <property type="entry name" value="TYPE 1 ENCAPSULIN SHELL PROTEIN"/>
    <property type="match status" value="1"/>
</dbReference>
<gene>
    <name evidence="4" type="ORF">D5R95_03680</name>
</gene>
<organism evidence="4 5">
    <name type="scientific">Methanosalsum natronophilum</name>
    <dbReference type="NCBI Taxonomy" id="768733"/>
    <lineage>
        <taxon>Archaea</taxon>
        <taxon>Methanobacteriati</taxon>
        <taxon>Methanobacteriota</taxon>
        <taxon>Stenosarchaea group</taxon>
        <taxon>Methanomicrobia</taxon>
        <taxon>Methanosarcinales</taxon>
        <taxon>Methanosarcinaceae</taxon>
        <taxon>Methanosalsum</taxon>
    </lineage>
</organism>
<dbReference type="InterPro" id="IPR009078">
    <property type="entry name" value="Ferritin-like_SF"/>
</dbReference>
<dbReference type="Proteomes" id="UP000284763">
    <property type="component" value="Unassembled WGS sequence"/>
</dbReference>
<dbReference type="InterPro" id="IPR051429">
    <property type="entry name" value="Encapsulin_nc"/>
</dbReference>
<evidence type="ECO:0000256" key="2">
    <source>
        <dbReference type="ARBA" id="ARBA00033787"/>
    </source>
</evidence>
<dbReference type="GO" id="GO:0140737">
    <property type="term" value="C:encapsulin nanocompartment"/>
    <property type="evidence" value="ECO:0007669"/>
    <property type="project" value="UniProtKB-SubCell"/>
</dbReference>
<evidence type="ECO:0000256" key="1">
    <source>
        <dbReference type="ARBA" id="ARBA00033738"/>
    </source>
</evidence>
<sequence>MLSNIPIDLSKVEKGKCNKEILRAAIIAELDAINLYEQMADLTDNKNLKEVLLDVAKEEKTHVGEFQTMLLKEDKEQVEELEAGKKEVEEDILKK</sequence>
<evidence type="ECO:0000313" key="4">
    <source>
        <dbReference type="EMBL" id="RQD86980.1"/>
    </source>
</evidence>
<proteinExistence type="predicted"/>
<dbReference type="Pfam" id="PF02915">
    <property type="entry name" value="Rubrerythrin"/>
    <property type="match status" value="1"/>
</dbReference>
<dbReference type="Gene3D" id="6.10.140.1960">
    <property type="match status" value="1"/>
</dbReference>
<evidence type="ECO:0000313" key="5">
    <source>
        <dbReference type="Proteomes" id="UP000284763"/>
    </source>
</evidence>
<dbReference type="InterPro" id="IPR003251">
    <property type="entry name" value="Rr_diiron-bd_dom"/>
</dbReference>
<reference evidence="4 5" key="1">
    <citation type="submission" date="2018-08" db="EMBL/GenBank/DDBJ databases">
        <title>The metabolism and importance of syntrophic acetate oxidation coupled to methane or sulfide production in haloalkaline environments.</title>
        <authorList>
            <person name="Timmers P.H.A."/>
            <person name="Vavourakis C.D."/>
            <person name="Sorokin D.Y."/>
            <person name="Sinninghe Damste J.S."/>
            <person name="Muyzer G."/>
            <person name="Stams A.J.M."/>
            <person name="Plugge C.M."/>
        </authorList>
    </citation>
    <scope>NUCLEOTIDE SEQUENCE [LARGE SCALE GENOMIC DNA]</scope>
    <source>
        <strain evidence="4">MSAO_Arc3</strain>
    </source>
</reference>
<keyword evidence="2" id="KW-1284">Encapsulin nanocompartment</keyword>
<dbReference type="AlphaFoldDB" id="A0A424YZU8"/>
<feature type="domain" description="Rubrerythrin diiron-binding" evidence="3">
    <location>
        <begin position="20"/>
        <end position="89"/>
    </location>
</feature>
<evidence type="ECO:0000259" key="3">
    <source>
        <dbReference type="Pfam" id="PF02915"/>
    </source>
</evidence>
<dbReference type="RefSeq" id="WP_259135803.1">
    <property type="nucleotide sequence ID" value="NZ_JANUCS010000031.1"/>
</dbReference>
<comment type="subcellular location">
    <subcellularLocation>
        <location evidence="1">Encapsulin nanocompartment</location>
    </subcellularLocation>
</comment>
<dbReference type="SUPFAM" id="SSF47240">
    <property type="entry name" value="Ferritin-like"/>
    <property type="match status" value="1"/>
</dbReference>
<comment type="caution">
    <text evidence="4">The sequence shown here is derived from an EMBL/GenBank/DDBJ whole genome shotgun (WGS) entry which is preliminary data.</text>
</comment>
<dbReference type="PANTHER" id="PTHR37165">
    <property type="entry name" value="PEPTIDASE U56 FAMILY"/>
    <property type="match status" value="1"/>
</dbReference>
<accession>A0A424YZU8</accession>
<name>A0A424YZU8_9EURY</name>